<dbReference type="AlphaFoldDB" id="A0L8D3"/>
<dbReference type="Proteomes" id="UP000002586">
    <property type="component" value="Chromosome"/>
</dbReference>
<evidence type="ECO:0000313" key="2">
    <source>
        <dbReference type="EMBL" id="ABK44226.1"/>
    </source>
</evidence>
<evidence type="ECO:0000256" key="1">
    <source>
        <dbReference type="SAM" id="Coils"/>
    </source>
</evidence>
<keyword evidence="1" id="KW-0175">Coiled coil</keyword>
<evidence type="ECO:0000313" key="3">
    <source>
        <dbReference type="Proteomes" id="UP000002586"/>
    </source>
</evidence>
<reference evidence="3" key="1">
    <citation type="journal article" date="2009" name="Appl. Environ. Microbiol.">
        <title>Complete genome sequence of the chemolithoautotrophic marine magnetotactic coccus strain MC-1.</title>
        <authorList>
            <person name="Schubbe S."/>
            <person name="Williams T.J."/>
            <person name="Xie G."/>
            <person name="Kiss H.E."/>
            <person name="Brettin T.S."/>
            <person name="Martinez D."/>
            <person name="Ross C.A."/>
            <person name="Schuler D."/>
            <person name="Cox B.L."/>
            <person name="Nealson K.H."/>
            <person name="Bazylinski D.A."/>
        </authorList>
    </citation>
    <scope>NUCLEOTIDE SEQUENCE [LARGE SCALE GENOMIC DNA]</scope>
    <source>
        <strain evidence="3">ATCC BAA-1437 / JCM 17883 / MC-1</strain>
    </source>
</reference>
<name>A0L8D3_MAGMM</name>
<dbReference type="KEGG" id="mgm:Mmc1_1718"/>
<accession>A0L8D3</accession>
<dbReference type="EMBL" id="CP000471">
    <property type="protein sequence ID" value="ABK44226.1"/>
    <property type="molecule type" value="Genomic_DNA"/>
</dbReference>
<dbReference type="HOGENOM" id="CLU_1336161_0_0_5"/>
<sequence>MDNRDMGREPGDEKLFVEFFMKAVEHKARSLEQGRPVHVEREYIKIIVPGSKDTFIAPVRERDKMRFARHYQAFKNKDRTAEIEGTLLESWPALSVTRVADLKAMHIFTVEQLAALPDNAIQKIGLGARELVAQAKAYLENAKDSAVAQQLAVALEKRDQRIAELEKLVEKMVEAKAPLKRRGRKTVEEMDEVVCVQAEQDGELV</sequence>
<reference evidence="2 3" key="2">
    <citation type="journal article" date="2012" name="Int. J. Syst. Evol. Microbiol.">
        <title>Magnetococcus marinus gen. nov., sp. nov., a marine, magnetotactic bacterium that represents a novel lineage (Magnetococcaceae fam. nov.; Magnetococcales ord. nov.) at the base of the Alphaproteobacteria.</title>
        <authorList>
            <person name="Bazylinski D.A."/>
            <person name="Williams T.J."/>
            <person name="Lefevre C.T."/>
            <person name="Berg R.J."/>
            <person name="Zhang C.L."/>
            <person name="Bowser S.S."/>
            <person name="Dean A.J."/>
            <person name="Beveridge T.J."/>
        </authorList>
    </citation>
    <scope>NUCLEOTIDE SEQUENCE [LARGE SCALE GENOMIC DNA]</scope>
    <source>
        <strain evidence="3">ATCC BAA-1437 / JCM 17883 / MC-1</strain>
    </source>
</reference>
<proteinExistence type="predicted"/>
<dbReference type="RefSeq" id="WP_011713374.1">
    <property type="nucleotide sequence ID" value="NC_008576.1"/>
</dbReference>
<keyword evidence="3" id="KW-1185">Reference proteome</keyword>
<feature type="coiled-coil region" evidence="1">
    <location>
        <begin position="148"/>
        <end position="175"/>
    </location>
</feature>
<dbReference type="OrthoDB" id="8399840at2"/>
<dbReference type="eggNOG" id="ENOG50338AV">
    <property type="taxonomic scope" value="Bacteria"/>
</dbReference>
<protein>
    <submittedName>
        <fullName evidence="2">Uncharacterized protein</fullName>
    </submittedName>
</protein>
<gene>
    <name evidence="2" type="ordered locus">Mmc1_1718</name>
</gene>
<dbReference type="STRING" id="156889.Mmc1_1718"/>
<organism evidence="2 3">
    <name type="scientific">Magnetococcus marinus (strain ATCC BAA-1437 / JCM 17883 / MC-1)</name>
    <dbReference type="NCBI Taxonomy" id="156889"/>
    <lineage>
        <taxon>Bacteria</taxon>
        <taxon>Pseudomonadati</taxon>
        <taxon>Pseudomonadota</taxon>
        <taxon>Magnetococcia</taxon>
        <taxon>Magnetococcales</taxon>
        <taxon>Magnetococcaceae</taxon>
        <taxon>Magnetococcus</taxon>
    </lineage>
</organism>